<gene>
    <name evidence="6" type="ORF">ACFSC9_18270</name>
</gene>
<evidence type="ECO:0000313" key="6">
    <source>
        <dbReference type="EMBL" id="MFD1887446.1"/>
    </source>
</evidence>
<evidence type="ECO:0000256" key="1">
    <source>
        <dbReference type="ARBA" id="ARBA00023015"/>
    </source>
</evidence>
<accession>A0ABW4RMK3</accession>
<dbReference type="PROSITE" id="PS50977">
    <property type="entry name" value="HTH_TETR_2"/>
    <property type="match status" value="1"/>
</dbReference>
<dbReference type="Gene3D" id="1.10.357.10">
    <property type="entry name" value="Tetracycline Repressor, domain 2"/>
    <property type="match status" value="1"/>
</dbReference>
<dbReference type="Proteomes" id="UP001597233">
    <property type="component" value="Unassembled WGS sequence"/>
</dbReference>
<proteinExistence type="predicted"/>
<dbReference type="InterPro" id="IPR009057">
    <property type="entry name" value="Homeodomain-like_sf"/>
</dbReference>
<dbReference type="PRINTS" id="PR00455">
    <property type="entry name" value="HTHTETR"/>
</dbReference>
<evidence type="ECO:0000256" key="4">
    <source>
        <dbReference type="PROSITE-ProRule" id="PRU00335"/>
    </source>
</evidence>
<protein>
    <submittedName>
        <fullName evidence="6">TetR/AcrR family transcriptional regulator</fullName>
    </submittedName>
</protein>
<dbReference type="InterPro" id="IPR001647">
    <property type="entry name" value="HTH_TetR"/>
</dbReference>
<dbReference type="Pfam" id="PF00440">
    <property type="entry name" value="TetR_N"/>
    <property type="match status" value="1"/>
</dbReference>
<feature type="DNA-binding region" description="H-T-H motif" evidence="4">
    <location>
        <begin position="24"/>
        <end position="43"/>
    </location>
</feature>
<dbReference type="InterPro" id="IPR036271">
    <property type="entry name" value="Tet_transcr_reg_TetR-rel_C_sf"/>
</dbReference>
<sequence length="199" mass="23101">MSIKQQLLVIGRSHFARDGYEGASLAKIATEAGIKKPSIYAHFNSKADLFLQVLHRAARVQQHSLRRYMLKHHHQTLEDKLHGLLEHMQELYRSDDTIKFVMRMSFFPPQELEDEVMPLIYGMLDTMENQLVRLFEHNLHKENLNCSVSATQAARAYMTCADGILLEVLYGQEHRSIQRLDATWPIYWNGIIGKEQHLS</sequence>
<evidence type="ECO:0000259" key="5">
    <source>
        <dbReference type="PROSITE" id="PS50977"/>
    </source>
</evidence>
<dbReference type="SUPFAM" id="SSF48498">
    <property type="entry name" value="Tetracyclin repressor-like, C-terminal domain"/>
    <property type="match status" value="1"/>
</dbReference>
<name>A0ABW4RMK3_9BACL</name>
<evidence type="ECO:0000256" key="3">
    <source>
        <dbReference type="ARBA" id="ARBA00023163"/>
    </source>
</evidence>
<dbReference type="PANTHER" id="PTHR47506:SF6">
    <property type="entry name" value="HTH-TYPE TRANSCRIPTIONAL REPRESSOR NEMR"/>
    <property type="match status" value="1"/>
</dbReference>
<reference evidence="7" key="1">
    <citation type="journal article" date="2019" name="Int. J. Syst. Evol. Microbiol.">
        <title>The Global Catalogue of Microorganisms (GCM) 10K type strain sequencing project: providing services to taxonomists for standard genome sequencing and annotation.</title>
        <authorList>
            <consortium name="The Broad Institute Genomics Platform"/>
            <consortium name="The Broad Institute Genome Sequencing Center for Infectious Disease"/>
            <person name="Wu L."/>
            <person name="Ma J."/>
        </authorList>
    </citation>
    <scope>NUCLEOTIDE SEQUENCE [LARGE SCALE GENOMIC DNA]</scope>
    <source>
        <strain evidence="7">CCUG 54950</strain>
    </source>
</reference>
<evidence type="ECO:0000256" key="2">
    <source>
        <dbReference type="ARBA" id="ARBA00023125"/>
    </source>
</evidence>
<keyword evidence="3" id="KW-0804">Transcription</keyword>
<feature type="domain" description="HTH tetR-type" evidence="5">
    <location>
        <begin position="1"/>
        <end position="61"/>
    </location>
</feature>
<keyword evidence="1" id="KW-0805">Transcription regulation</keyword>
<dbReference type="SUPFAM" id="SSF46689">
    <property type="entry name" value="Homeodomain-like"/>
    <property type="match status" value="1"/>
</dbReference>
<keyword evidence="7" id="KW-1185">Reference proteome</keyword>
<dbReference type="EMBL" id="JBHUEH010000023">
    <property type="protein sequence ID" value="MFD1887446.1"/>
    <property type="molecule type" value="Genomic_DNA"/>
</dbReference>
<evidence type="ECO:0000313" key="7">
    <source>
        <dbReference type="Proteomes" id="UP001597233"/>
    </source>
</evidence>
<organism evidence="6 7">
    <name type="scientific">Paenibacillus wenxiniae</name>
    <dbReference type="NCBI Taxonomy" id="1636843"/>
    <lineage>
        <taxon>Bacteria</taxon>
        <taxon>Bacillati</taxon>
        <taxon>Bacillota</taxon>
        <taxon>Bacilli</taxon>
        <taxon>Bacillales</taxon>
        <taxon>Paenibacillaceae</taxon>
        <taxon>Paenibacillus</taxon>
    </lineage>
</organism>
<dbReference type="RefSeq" id="WP_347325072.1">
    <property type="nucleotide sequence ID" value="NZ_JBCGUH010000005.1"/>
</dbReference>
<keyword evidence="2 4" id="KW-0238">DNA-binding</keyword>
<dbReference type="PANTHER" id="PTHR47506">
    <property type="entry name" value="TRANSCRIPTIONAL REGULATORY PROTEIN"/>
    <property type="match status" value="1"/>
</dbReference>
<dbReference type="Gene3D" id="1.10.10.60">
    <property type="entry name" value="Homeodomain-like"/>
    <property type="match status" value="1"/>
</dbReference>
<comment type="caution">
    <text evidence="6">The sequence shown here is derived from an EMBL/GenBank/DDBJ whole genome shotgun (WGS) entry which is preliminary data.</text>
</comment>